<keyword evidence="1" id="KW-0732">Signal</keyword>
<dbReference type="RefSeq" id="WP_080051138.1">
    <property type="nucleotide sequence ID" value="NZ_CP020100.1"/>
</dbReference>
<reference evidence="2 3" key="1">
    <citation type="submission" date="2017-03" db="EMBL/GenBank/DDBJ databases">
        <title>Complete genome sequence of the novel DNRA strain Pseudomonas sp. S-6-2 isolated from Chinese polluted river sediment. Journal of Biotechnology.</title>
        <authorList>
            <person name="Li J."/>
            <person name="Xiang F."/>
            <person name="Wang L."/>
            <person name="Xi L."/>
            <person name="Liu J."/>
        </authorList>
    </citation>
    <scope>NUCLEOTIDE SEQUENCE [LARGE SCALE GENOMIC DNA]</scope>
    <source>
        <strain evidence="2 3">S-6-2</strain>
    </source>
</reference>
<evidence type="ECO:0000313" key="3">
    <source>
        <dbReference type="Proteomes" id="UP000243488"/>
    </source>
</evidence>
<sequence length="560" mass="61731">MSHQSLNKTFTLSALSAAVLLCTALPAQAFQFDTGNSDLRVRLDTNVKYTAAWRVKDQMNRLIADPTLDDGDRNFDKGSMINNRLDLFSEFDVNYRGMGARVSGAAWYDRVYNRRNDHDNPGTANSLSVRYNEFTKETRDLHGRDAEIRDAFVYSDFDLTDDIWGVVRVGQHSLLYGESLFFGNNGIAGGMMPINAIQALSVPNSQFKELVLPVKQLSGELQLTPALSVGAYYQLEWERTRIPAAGSYFSPADLLDGGGERILAVAGDPQISLYRTKDIEARDSGQWGMQLRYRADQIGTEFGLYAIRYHDKNFQVQTRPFAGPPQPGQVGDLVVGEYMLVFPEDIKAYGFSANRGIGSANVGFEASTRRNAPLVSLTVTDLAGNRDNRSNPLYAVGNTAHAQINMITILPKGQFWDTAALLGEVAWNRTLSVTKNREWLDPNNTRDATAMRVVFTPTYFQVFDGVDLSVPMGVSYGLDGRSSAVGGFSQAKGGGFNVGVSAEYLKRVTVSLSYNGFYGPSDRTSRPEFVPAIGAVTGVKTYKQTNGDRDFISLNASYTF</sequence>
<dbReference type="InterPro" id="IPR010727">
    <property type="entry name" value="DUF1302"/>
</dbReference>
<evidence type="ECO:0000256" key="1">
    <source>
        <dbReference type="SAM" id="SignalP"/>
    </source>
</evidence>
<proteinExistence type="predicted"/>
<accession>A0A1V0B8K2</accession>
<dbReference type="STRING" id="1931241.BVH74_16375"/>
<dbReference type="EMBL" id="CP020100">
    <property type="protein sequence ID" value="AQZ96230.1"/>
    <property type="molecule type" value="Genomic_DNA"/>
</dbReference>
<dbReference type="Pfam" id="PF06980">
    <property type="entry name" value="DUF1302"/>
    <property type="match status" value="1"/>
</dbReference>
<organism evidence="2 3">
    <name type="scientific">Halopseudomonas phragmitis</name>
    <dbReference type="NCBI Taxonomy" id="1931241"/>
    <lineage>
        <taxon>Bacteria</taxon>
        <taxon>Pseudomonadati</taxon>
        <taxon>Pseudomonadota</taxon>
        <taxon>Gammaproteobacteria</taxon>
        <taxon>Pseudomonadales</taxon>
        <taxon>Pseudomonadaceae</taxon>
        <taxon>Halopseudomonas</taxon>
    </lineage>
</organism>
<evidence type="ECO:0008006" key="4">
    <source>
        <dbReference type="Google" id="ProtNLM"/>
    </source>
</evidence>
<evidence type="ECO:0000313" key="2">
    <source>
        <dbReference type="EMBL" id="AQZ96230.1"/>
    </source>
</evidence>
<feature type="signal peptide" evidence="1">
    <location>
        <begin position="1"/>
        <end position="29"/>
    </location>
</feature>
<name>A0A1V0B8K2_9GAMM</name>
<dbReference type="Proteomes" id="UP000243488">
    <property type="component" value="Chromosome"/>
</dbReference>
<keyword evidence="3" id="KW-1185">Reference proteome</keyword>
<gene>
    <name evidence="2" type="ORF">BVH74_16375</name>
</gene>
<feature type="chain" id="PRO_5012234187" description="DUF1302 domain-containing protein" evidence="1">
    <location>
        <begin position="30"/>
        <end position="560"/>
    </location>
</feature>
<dbReference type="AlphaFoldDB" id="A0A1V0B8K2"/>
<protein>
    <recommendedName>
        <fullName evidence="4">DUF1302 domain-containing protein</fullName>
    </recommendedName>
</protein>
<dbReference type="KEGG" id="ppha:BVH74_16375"/>